<dbReference type="InterPro" id="IPR010971">
    <property type="entry name" value="UbiH/COQ6"/>
</dbReference>
<dbReference type="PANTHER" id="PTHR43876:SF10">
    <property type="entry name" value="3-DEMETHOXYUBIQUINOL 3-HYDROXYLASE"/>
    <property type="match status" value="1"/>
</dbReference>
<comment type="similarity">
    <text evidence="3">Belongs to the UbiH/COQ6 family.</text>
</comment>
<feature type="transmembrane region" description="Helical" evidence="9">
    <location>
        <begin position="41"/>
        <end position="58"/>
    </location>
</feature>
<evidence type="ECO:0000256" key="3">
    <source>
        <dbReference type="ARBA" id="ARBA00005349"/>
    </source>
</evidence>
<proteinExistence type="inferred from homology"/>
<protein>
    <submittedName>
        <fullName evidence="11">Tungsten formylmethanofuran dehydrogenase</fullName>
    </submittedName>
</protein>
<evidence type="ECO:0000256" key="1">
    <source>
        <dbReference type="ARBA" id="ARBA00001974"/>
    </source>
</evidence>
<evidence type="ECO:0000256" key="5">
    <source>
        <dbReference type="ARBA" id="ARBA00022827"/>
    </source>
</evidence>
<feature type="domain" description="FAD-binding" evidence="10">
    <location>
        <begin position="40"/>
        <end position="370"/>
    </location>
</feature>
<keyword evidence="9" id="KW-1133">Transmembrane helix</keyword>
<reference evidence="11 12" key="1">
    <citation type="submission" date="2019-05" db="EMBL/GenBank/DDBJ databases">
        <title>Complete genome sequence of Pseudoalteromonas sp. 16-SW-7(T) isolated from the Okhotsk Sea, Russia.</title>
        <authorList>
            <person name="Nguyen T.H."/>
            <person name="Nedashkovskaya O.I."/>
            <person name="Kim S.-G."/>
        </authorList>
    </citation>
    <scope>NUCLEOTIDE SEQUENCE [LARGE SCALE GENOMIC DNA]</scope>
    <source>
        <strain evidence="11 12">16-SW-7</strain>
    </source>
</reference>
<dbReference type="Pfam" id="PF01494">
    <property type="entry name" value="FAD_binding_3"/>
    <property type="match status" value="1"/>
</dbReference>
<gene>
    <name evidence="11" type="ORF">FFU37_09860</name>
</gene>
<evidence type="ECO:0000259" key="10">
    <source>
        <dbReference type="Pfam" id="PF01494"/>
    </source>
</evidence>
<dbReference type="Gene3D" id="3.50.50.60">
    <property type="entry name" value="FAD/NAD(P)-binding domain"/>
    <property type="match status" value="2"/>
</dbReference>
<dbReference type="Proteomes" id="UP000310065">
    <property type="component" value="Chromosome L1"/>
</dbReference>
<organism evidence="11 12">
    <name type="scientific">Pseudoalteromonas distincta</name>
    <dbReference type="NCBI Taxonomy" id="77608"/>
    <lineage>
        <taxon>Bacteria</taxon>
        <taxon>Pseudomonadati</taxon>
        <taxon>Pseudomonadota</taxon>
        <taxon>Gammaproteobacteria</taxon>
        <taxon>Alteromonadales</taxon>
        <taxon>Pseudoalteromonadaceae</taxon>
        <taxon>Pseudoalteromonas</taxon>
    </lineage>
</organism>
<evidence type="ECO:0000313" key="11">
    <source>
        <dbReference type="EMBL" id="QCU74728.1"/>
    </source>
</evidence>
<dbReference type="PANTHER" id="PTHR43876">
    <property type="entry name" value="UBIQUINONE BIOSYNTHESIS MONOOXYGENASE COQ6, MITOCHONDRIAL"/>
    <property type="match status" value="1"/>
</dbReference>
<evidence type="ECO:0000256" key="6">
    <source>
        <dbReference type="ARBA" id="ARBA00023002"/>
    </source>
</evidence>
<dbReference type="KEGG" id="pdv:FFU37_09860"/>
<dbReference type="FunFam" id="3.50.50.60:FF:000021">
    <property type="entry name" value="Ubiquinone biosynthesis monooxygenase COQ6"/>
    <property type="match status" value="1"/>
</dbReference>
<evidence type="ECO:0000256" key="9">
    <source>
        <dbReference type="SAM" id="Phobius"/>
    </source>
</evidence>
<dbReference type="GO" id="GO:0006744">
    <property type="term" value="P:ubiquinone biosynthetic process"/>
    <property type="evidence" value="ECO:0007669"/>
    <property type="project" value="UniProtKB-UniPathway"/>
</dbReference>
<keyword evidence="9" id="KW-0812">Transmembrane</keyword>
<keyword evidence="6" id="KW-0560">Oxidoreductase</keyword>
<dbReference type="UniPathway" id="UPA00232"/>
<dbReference type="InterPro" id="IPR051205">
    <property type="entry name" value="UbiH/COQ6_monooxygenase"/>
</dbReference>
<dbReference type="InterPro" id="IPR002938">
    <property type="entry name" value="FAD-bd"/>
</dbReference>
<keyword evidence="5" id="KW-0274">FAD</keyword>
<evidence type="ECO:0000256" key="2">
    <source>
        <dbReference type="ARBA" id="ARBA00004749"/>
    </source>
</evidence>
<dbReference type="PRINTS" id="PR00420">
    <property type="entry name" value="RNGMNOXGNASE"/>
</dbReference>
<evidence type="ECO:0000256" key="7">
    <source>
        <dbReference type="ARBA" id="ARBA00023033"/>
    </source>
</evidence>
<evidence type="ECO:0000313" key="12">
    <source>
        <dbReference type="Proteomes" id="UP000310065"/>
    </source>
</evidence>
<dbReference type="GO" id="GO:0071949">
    <property type="term" value="F:FAD binding"/>
    <property type="evidence" value="ECO:0007669"/>
    <property type="project" value="InterPro"/>
</dbReference>
<evidence type="ECO:0000256" key="8">
    <source>
        <dbReference type="ARBA" id="ARBA00065734"/>
    </source>
</evidence>
<dbReference type="AlphaFoldDB" id="A0A4P9J2I9"/>
<dbReference type="EMBL" id="CP040558">
    <property type="protein sequence ID" value="QCU74728.1"/>
    <property type="molecule type" value="Genomic_DNA"/>
</dbReference>
<dbReference type="SUPFAM" id="SSF51905">
    <property type="entry name" value="FAD/NAD(P)-binding domain"/>
    <property type="match status" value="1"/>
</dbReference>
<keyword evidence="4" id="KW-0285">Flavoprotein</keyword>
<comment type="subunit">
    <text evidence="8">Component of the Ubi complex metabolon, which regroups five ubiquinone biosynthesis proteins (UbiE, UbiF, UbiG, UbiH and UbiI) and two accessory factors (UbiK and the lipid-binding protein UbiJ).</text>
</comment>
<evidence type="ECO:0000256" key="4">
    <source>
        <dbReference type="ARBA" id="ARBA00022630"/>
    </source>
</evidence>
<dbReference type="GO" id="GO:0110142">
    <property type="term" value="C:ubiquinone biosynthesis complex"/>
    <property type="evidence" value="ECO:0007669"/>
    <property type="project" value="UniProtKB-ARBA"/>
</dbReference>
<dbReference type="InterPro" id="IPR036188">
    <property type="entry name" value="FAD/NAD-bd_sf"/>
</dbReference>
<dbReference type="GO" id="GO:0008682">
    <property type="term" value="F:3-demethoxyubiquinol 3-hydroxylase activity"/>
    <property type="evidence" value="ECO:0007669"/>
    <property type="project" value="TreeGrafter"/>
</dbReference>
<accession>A0A4P9J2I9</accession>
<comment type="pathway">
    <text evidence="2">Cofactor biosynthesis; ubiquinone biosynthesis.</text>
</comment>
<sequence>MRGEFNQQLGISSGIKQINFDTIKTDSSNNKMMKNMTKNNVIVVGGGMVGAAMAIKLAQQGFGVRIIEKHLIDPSQILSSDKVDIRVSAINRFSENLLDELGAMPLLRQNRIAPYQQLEAFERGGDNLLFDCADINTTHLGHLIENSLIQASLWQQFDHYKIEVIEQATPITKIEQTDDLITLVYGAQTYTADLVIAADGGQSQLRAKANIGITGWQYQQHCMGVLIKLDAPQQIKTWQQFTPSGPLAFLPMQAPYANLIWYDDANTLQAFKGLNPAELKMHILNKFPELAGDFEVQTHAIFPLTRQHANNYSQGRLVLVGDAAHTINPLAGQGVNLGFQDVVALAEVLDNAGDIGCPLKLKEYERARRKANLLMMSMMDACYFGFSNQVAPLKWARSQFLKMANNTGPIKNWVLKYAISGDLG</sequence>
<keyword evidence="9" id="KW-0472">Membrane</keyword>
<name>A0A4P9J2I9_9GAMM</name>
<comment type="cofactor">
    <cofactor evidence="1">
        <name>FAD</name>
        <dbReference type="ChEBI" id="CHEBI:57692"/>
    </cofactor>
</comment>
<keyword evidence="7" id="KW-0503">Monooxygenase</keyword>
<dbReference type="NCBIfam" id="TIGR01988">
    <property type="entry name" value="Ubi-OHases"/>
    <property type="match status" value="1"/>
</dbReference>